<organism evidence="2 3">
    <name type="scientific">Candidatus Gottesmanbacteria bacterium RIFCSPHIGHO2_02_FULL_39_11</name>
    <dbReference type="NCBI Taxonomy" id="1798382"/>
    <lineage>
        <taxon>Bacteria</taxon>
        <taxon>Candidatus Gottesmaniibacteriota</taxon>
    </lineage>
</organism>
<protein>
    <recommendedName>
        <fullName evidence="4">Membrane protein 6-pyruvoyl-tetrahydropterin synthase-related domain-containing protein</fullName>
    </recommendedName>
</protein>
<accession>A0A1F5ZKD5</accession>
<feature type="transmembrane region" description="Helical" evidence="1">
    <location>
        <begin position="225"/>
        <end position="246"/>
    </location>
</feature>
<comment type="caution">
    <text evidence="2">The sequence shown here is derived from an EMBL/GenBank/DDBJ whole genome shotgun (WGS) entry which is preliminary data.</text>
</comment>
<feature type="transmembrane region" description="Helical" evidence="1">
    <location>
        <begin position="123"/>
        <end position="141"/>
    </location>
</feature>
<dbReference type="STRING" id="1798382.A3D77_04390"/>
<evidence type="ECO:0000313" key="3">
    <source>
        <dbReference type="Proteomes" id="UP000176923"/>
    </source>
</evidence>
<gene>
    <name evidence="2" type="ORF">A3D77_04390</name>
</gene>
<feature type="transmembrane region" description="Helical" evidence="1">
    <location>
        <begin position="94"/>
        <end position="111"/>
    </location>
</feature>
<feature type="transmembrane region" description="Helical" evidence="1">
    <location>
        <begin position="147"/>
        <end position="165"/>
    </location>
</feature>
<feature type="transmembrane region" description="Helical" evidence="1">
    <location>
        <begin position="827"/>
        <end position="847"/>
    </location>
</feature>
<feature type="transmembrane region" description="Helical" evidence="1">
    <location>
        <begin position="6"/>
        <end position="25"/>
    </location>
</feature>
<proteinExistence type="predicted"/>
<evidence type="ECO:0008006" key="4">
    <source>
        <dbReference type="Google" id="ProtNLM"/>
    </source>
</evidence>
<dbReference type="Proteomes" id="UP000176923">
    <property type="component" value="Unassembled WGS sequence"/>
</dbReference>
<feature type="transmembrane region" description="Helical" evidence="1">
    <location>
        <begin position="419"/>
        <end position="438"/>
    </location>
</feature>
<dbReference type="EMBL" id="MFJL01000044">
    <property type="protein sequence ID" value="OGG12552.1"/>
    <property type="molecule type" value="Genomic_DNA"/>
</dbReference>
<evidence type="ECO:0000256" key="1">
    <source>
        <dbReference type="SAM" id="Phobius"/>
    </source>
</evidence>
<keyword evidence="1" id="KW-0472">Membrane</keyword>
<name>A0A1F5ZKD5_9BACT</name>
<dbReference type="PROSITE" id="PS51257">
    <property type="entry name" value="PROKAR_LIPOPROTEIN"/>
    <property type="match status" value="1"/>
</dbReference>
<feature type="transmembrane region" description="Helical" evidence="1">
    <location>
        <begin position="308"/>
        <end position="328"/>
    </location>
</feature>
<keyword evidence="1" id="KW-1133">Transmembrane helix</keyword>
<feature type="transmembrane region" description="Helical" evidence="1">
    <location>
        <begin position="195"/>
        <end position="213"/>
    </location>
</feature>
<feature type="transmembrane region" description="Helical" evidence="1">
    <location>
        <begin position="340"/>
        <end position="359"/>
    </location>
</feature>
<dbReference type="AlphaFoldDB" id="A0A1F5ZKD5"/>
<feature type="transmembrane region" description="Helical" evidence="1">
    <location>
        <begin position="386"/>
        <end position="407"/>
    </location>
</feature>
<feature type="transmembrane region" description="Helical" evidence="1">
    <location>
        <begin position="172"/>
        <end position="189"/>
    </location>
</feature>
<sequence length="855" mass="99508">MRKKLIPVFFISAILLLACVTFLWFKKDHLIYAGDFKPPFRPVNELVNDLYVWDRFVGNGLGIPSKGIAEVFPYELLVAFGSMVGLSLFTLEKIFFYLILSISGLTMFFLVRYAFRSSKTHDLAAFVASLFYMFNTYTLFFKWPNQLQSMFAYIFLPLSLLFYMKGLESRKGLLYAFAGAITFFLVAPSSTTPTYPLLIFIVLFFYFIFHNLLYWDRNKFKHSLLFTFQFILLVVFLNAWLVFPYIHDISREYKDTFKVTSGIKSFGETTEVNSLDTSFFNIFRLMGFWALKDQWQGDPYYPGVFQKYLSVPLELISLTVPLILFISFFMKKIERKIKGLLLFFSFLSLMALFLVKGVHEPFGQFNRWLFFSIPGFSMFRSQYEKFGTVLVFGYSILFGWTISHMYIKVENKGGKIVSIFFLFLVFIIFFIINALPFWTGDIIQGERGILKSKHIKIPEDYFIAGDWLQKEKKSGRIILFPFTPDGSKGTSHFWGYGTDFMLSRIFNYPTMVTLPFGLTDYTYDDLNVLLKVFPLFNISYIVTDSSRDSNSFLYSSLKKIETQTDDHKIKRVKELSYLKFYKIDPSLSVPYIYTPKKIFFSEETSDHLLQVASQLDYGVSSAIYFSKDNSGKEKKEILPEEFAEQPILEYKSVNPTKLRIRVHQAKSVFPLIFSESYDNGWKAYIVNPIRQPADKIQNPKINLENYKPEERNLEDQANKNELEGFLDKGWVSALEGSKNRIDFISKNFQYTIQNNNLPDGFLLETWFRKLLDEKNHLKVNGFANSWIIDPNDLCSQKKNPKTSNLCLKNSDGSYEIELVIEYWPQRLVYGGTAVSILTLIIASVYLIKLKSSRLL</sequence>
<evidence type="ECO:0000313" key="2">
    <source>
        <dbReference type="EMBL" id="OGG12552.1"/>
    </source>
</evidence>
<reference evidence="2 3" key="1">
    <citation type="journal article" date="2016" name="Nat. Commun.">
        <title>Thousands of microbial genomes shed light on interconnected biogeochemical processes in an aquifer system.</title>
        <authorList>
            <person name="Anantharaman K."/>
            <person name="Brown C.T."/>
            <person name="Hug L.A."/>
            <person name="Sharon I."/>
            <person name="Castelle C.J."/>
            <person name="Probst A.J."/>
            <person name="Thomas B.C."/>
            <person name="Singh A."/>
            <person name="Wilkins M.J."/>
            <person name="Karaoz U."/>
            <person name="Brodie E.L."/>
            <person name="Williams K.H."/>
            <person name="Hubbard S.S."/>
            <person name="Banfield J.F."/>
        </authorList>
    </citation>
    <scope>NUCLEOTIDE SEQUENCE [LARGE SCALE GENOMIC DNA]</scope>
</reference>
<keyword evidence="1" id="KW-0812">Transmembrane</keyword>